<evidence type="ECO:0000313" key="1">
    <source>
        <dbReference type="EMBL" id="GAA3996510.1"/>
    </source>
</evidence>
<reference evidence="2" key="1">
    <citation type="journal article" date="2019" name="Int. J. Syst. Evol. Microbiol.">
        <title>The Global Catalogue of Microorganisms (GCM) 10K type strain sequencing project: providing services to taxonomists for standard genome sequencing and annotation.</title>
        <authorList>
            <consortium name="The Broad Institute Genomics Platform"/>
            <consortium name="The Broad Institute Genome Sequencing Center for Infectious Disease"/>
            <person name="Wu L."/>
            <person name="Ma J."/>
        </authorList>
    </citation>
    <scope>NUCLEOTIDE SEQUENCE [LARGE SCALE GENOMIC DNA]</scope>
    <source>
        <strain evidence="2">JCM 17224</strain>
    </source>
</reference>
<gene>
    <name evidence="1" type="ORF">GCM10022408_03890</name>
</gene>
<dbReference type="EMBL" id="BAABDJ010000002">
    <property type="protein sequence ID" value="GAA3996510.1"/>
    <property type="molecule type" value="Genomic_DNA"/>
</dbReference>
<comment type="caution">
    <text evidence="1">The sequence shown here is derived from an EMBL/GenBank/DDBJ whole genome shotgun (WGS) entry which is preliminary data.</text>
</comment>
<organism evidence="1 2">
    <name type="scientific">Hymenobacter fastidiosus</name>
    <dbReference type="NCBI Taxonomy" id="486264"/>
    <lineage>
        <taxon>Bacteria</taxon>
        <taxon>Pseudomonadati</taxon>
        <taxon>Bacteroidota</taxon>
        <taxon>Cytophagia</taxon>
        <taxon>Cytophagales</taxon>
        <taxon>Hymenobacteraceae</taxon>
        <taxon>Hymenobacter</taxon>
    </lineage>
</organism>
<sequence length="78" mass="8332">MTLLPFLETPWPEARAIYEAGIATGTATFTTAAPTWQEWNQGHLPHSRLVATDAAGNVRGGPPCRRCRGGAGMGAWPK</sequence>
<keyword evidence="2" id="KW-1185">Reference proteome</keyword>
<dbReference type="Proteomes" id="UP001500567">
    <property type="component" value="Unassembled WGS sequence"/>
</dbReference>
<proteinExistence type="predicted"/>
<evidence type="ECO:0000313" key="2">
    <source>
        <dbReference type="Proteomes" id="UP001500567"/>
    </source>
</evidence>
<accession>A0ABP7REY4</accession>
<protein>
    <submittedName>
        <fullName evidence="1">Uncharacterized protein</fullName>
    </submittedName>
</protein>
<name>A0ABP7REY4_9BACT</name>